<keyword evidence="3 7" id="KW-0812">Transmembrane</keyword>
<feature type="transmembrane region" description="Helical" evidence="7">
    <location>
        <begin position="636"/>
        <end position="659"/>
    </location>
</feature>
<dbReference type="Gene3D" id="1.20.1740.10">
    <property type="entry name" value="Amino acid/polyamine transporter I"/>
    <property type="match status" value="2"/>
</dbReference>
<sequence>MSNDHIEMMEMTGFHHGTSSPPSHRGHSVQPTPPTSPIGPANNRKPRTLLRKLHSLDIFMIGICTVIGMGFYVRTGIILNTGGPGAVIYSFAFLGVLTYLVMDCLTTMLRVWPIAGAIVIFIEKFVDKEVAQVVALLYWLTFCFSFAGLTTVIGELGQYYNHDTNPKTCRDFNPVSITVSVLSLLLPFICNLLPIQIFRYIERGLGAIKLCLALTIIITMNAINSSVAKLPDTGPETITTVTQGSTTKTTIQLGSTSRPGTDVFQHQDDWNGSWFAAIVVSILIASFAFVGIEAIAVTAKEVVFETKNSMASQGAFQFPDTPEDIVPSRGSTENTNPTRETIENINYPRESTENISHPRESTKSTNPSRESNMSTDPPRDSTENTNHPRGSTGNNPVSVNATESDNVSDDIGDPGNSQQGIIENPFELASFLPIVITIIYLWGGWIVSQNVSWMSDSLPSLEWTDDSQPCNADISIFVISADKLSRKGTLPNALTGLLIINIASTSGAALYIASRTLYGFTSAFVRDHKNEQGVMIFFARVLSLTTSWGVPWVSVLASVWMSFLPFVTHGASAKVIHAIDVVSHMASVACIIVWGLLSFAALRFYRCYRKRPVIRVSGRFKSVMRVDESWSKKREIISILSTSLCASIILVGGIVTAAFNKKESSFIAIFSIIGLFVFLTVLLKLVKKPRSSYAWPRIRTGVNLDDPDEVMRIFDDLDDQIKHSSEGLD</sequence>
<dbReference type="Pfam" id="PF00324">
    <property type="entry name" value="AA_permease"/>
    <property type="match status" value="1"/>
</dbReference>
<feature type="transmembrane region" description="Helical" evidence="7">
    <location>
        <begin position="85"/>
        <end position="102"/>
    </location>
</feature>
<feature type="transmembrane region" description="Helical" evidence="7">
    <location>
        <begin position="274"/>
        <end position="297"/>
    </location>
</feature>
<feature type="transmembrane region" description="Helical" evidence="7">
    <location>
        <begin position="205"/>
        <end position="223"/>
    </location>
</feature>
<feature type="transmembrane region" description="Helical" evidence="7">
    <location>
        <begin position="581"/>
        <end position="605"/>
    </location>
</feature>
<keyword evidence="4 7" id="KW-1133">Transmembrane helix</keyword>
<dbReference type="AlphaFoldDB" id="A0A9P9DKD6"/>
<evidence type="ECO:0000313" key="10">
    <source>
        <dbReference type="Proteomes" id="UP000738349"/>
    </source>
</evidence>
<feature type="transmembrane region" description="Helical" evidence="7">
    <location>
        <begin position="665"/>
        <end position="686"/>
    </location>
</feature>
<reference evidence="9" key="1">
    <citation type="journal article" date="2021" name="Nat. Commun.">
        <title>Genetic determinants of endophytism in the Arabidopsis root mycobiome.</title>
        <authorList>
            <person name="Mesny F."/>
            <person name="Miyauchi S."/>
            <person name="Thiergart T."/>
            <person name="Pickel B."/>
            <person name="Atanasova L."/>
            <person name="Karlsson M."/>
            <person name="Huettel B."/>
            <person name="Barry K.W."/>
            <person name="Haridas S."/>
            <person name="Chen C."/>
            <person name="Bauer D."/>
            <person name="Andreopoulos W."/>
            <person name="Pangilinan J."/>
            <person name="LaButti K."/>
            <person name="Riley R."/>
            <person name="Lipzen A."/>
            <person name="Clum A."/>
            <person name="Drula E."/>
            <person name="Henrissat B."/>
            <person name="Kohler A."/>
            <person name="Grigoriev I.V."/>
            <person name="Martin F.M."/>
            <person name="Hacquard S."/>
        </authorList>
    </citation>
    <scope>NUCLEOTIDE SEQUENCE</scope>
    <source>
        <strain evidence="9">MPI-CAGE-AT-0147</strain>
    </source>
</reference>
<organism evidence="9 10">
    <name type="scientific">Dactylonectria macrodidyma</name>
    <dbReference type="NCBI Taxonomy" id="307937"/>
    <lineage>
        <taxon>Eukaryota</taxon>
        <taxon>Fungi</taxon>
        <taxon>Dikarya</taxon>
        <taxon>Ascomycota</taxon>
        <taxon>Pezizomycotina</taxon>
        <taxon>Sordariomycetes</taxon>
        <taxon>Hypocreomycetidae</taxon>
        <taxon>Hypocreales</taxon>
        <taxon>Nectriaceae</taxon>
        <taxon>Dactylonectria</taxon>
    </lineage>
</organism>
<comment type="caution">
    <text evidence="9">The sequence shown here is derived from an EMBL/GenBank/DDBJ whole genome shotgun (WGS) entry which is preliminary data.</text>
</comment>
<feature type="transmembrane region" description="Helical" evidence="7">
    <location>
        <begin position="493"/>
        <end position="513"/>
    </location>
</feature>
<feature type="transmembrane region" description="Helical" evidence="7">
    <location>
        <begin position="534"/>
        <end position="561"/>
    </location>
</feature>
<protein>
    <submittedName>
        <fullName evidence="9">Amino acid permease-domain-containing protein</fullName>
    </submittedName>
</protein>
<dbReference type="GO" id="GO:0055085">
    <property type="term" value="P:transmembrane transport"/>
    <property type="evidence" value="ECO:0007669"/>
    <property type="project" value="InterPro"/>
</dbReference>
<feature type="transmembrane region" description="Helical" evidence="7">
    <location>
        <begin position="133"/>
        <end position="154"/>
    </location>
</feature>
<feature type="region of interest" description="Disordered" evidence="6">
    <location>
        <begin position="314"/>
        <end position="418"/>
    </location>
</feature>
<dbReference type="InterPro" id="IPR004841">
    <property type="entry name" value="AA-permease/SLC12A_dom"/>
</dbReference>
<dbReference type="PANTHER" id="PTHR43495">
    <property type="entry name" value="GABA PERMEASE"/>
    <property type="match status" value="1"/>
</dbReference>
<name>A0A9P9DKD6_9HYPO</name>
<feature type="compositionally biased region" description="Polar residues" evidence="6">
    <location>
        <begin position="383"/>
        <end position="405"/>
    </location>
</feature>
<evidence type="ECO:0000256" key="5">
    <source>
        <dbReference type="ARBA" id="ARBA00023136"/>
    </source>
</evidence>
<dbReference type="PANTHER" id="PTHR43495:SF5">
    <property type="entry name" value="GAMMA-AMINOBUTYRIC ACID PERMEASE"/>
    <property type="match status" value="1"/>
</dbReference>
<feature type="region of interest" description="Disordered" evidence="6">
    <location>
        <begin position="13"/>
        <end position="44"/>
    </location>
</feature>
<evidence type="ECO:0000256" key="6">
    <source>
        <dbReference type="SAM" id="MobiDB-lite"/>
    </source>
</evidence>
<comment type="subcellular location">
    <subcellularLocation>
        <location evidence="1">Membrane</location>
        <topology evidence="1">Multi-pass membrane protein</topology>
    </subcellularLocation>
</comment>
<keyword evidence="10" id="KW-1185">Reference proteome</keyword>
<evidence type="ECO:0000256" key="7">
    <source>
        <dbReference type="SAM" id="Phobius"/>
    </source>
</evidence>
<evidence type="ECO:0000256" key="4">
    <source>
        <dbReference type="ARBA" id="ARBA00022989"/>
    </source>
</evidence>
<accession>A0A9P9DKD6</accession>
<gene>
    <name evidence="9" type="ORF">EDB81DRAFT_952461</name>
</gene>
<dbReference type="EMBL" id="JAGMUV010000025">
    <property type="protein sequence ID" value="KAH7120582.1"/>
    <property type="molecule type" value="Genomic_DNA"/>
</dbReference>
<feature type="transmembrane region" description="Helical" evidence="7">
    <location>
        <begin position="428"/>
        <end position="447"/>
    </location>
</feature>
<evidence type="ECO:0000256" key="3">
    <source>
        <dbReference type="ARBA" id="ARBA00022692"/>
    </source>
</evidence>
<feature type="compositionally biased region" description="Polar residues" evidence="6">
    <location>
        <begin position="363"/>
        <end position="375"/>
    </location>
</feature>
<feature type="transmembrane region" description="Helical" evidence="7">
    <location>
        <begin position="174"/>
        <end position="193"/>
    </location>
</feature>
<dbReference type="OrthoDB" id="3900342at2759"/>
<feature type="compositionally biased region" description="Polar residues" evidence="6">
    <location>
        <begin position="329"/>
        <end position="339"/>
    </location>
</feature>
<dbReference type="Proteomes" id="UP000738349">
    <property type="component" value="Unassembled WGS sequence"/>
</dbReference>
<evidence type="ECO:0000256" key="1">
    <source>
        <dbReference type="ARBA" id="ARBA00004141"/>
    </source>
</evidence>
<keyword evidence="2" id="KW-0813">Transport</keyword>
<feature type="compositionally biased region" description="Basic and acidic residues" evidence="6">
    <location>
        <begin position="350"/>
        <end position="362"/>
    </location>
</feature>
<evidence type="ECO:0000313" key="9">
    <source>
        <dbReference type="EMBL" id="KAH7120582.1"/>
    </source>
</evidence>
<proteinExistence type="predicted"/>
<dbReference type="GO" id="GO:0016020">
    <property type="term" value="C:membrane"/>
    <property type="evidence" value="ECO:0007669"/>
    <property type="project" value="UniProtKB-SubCell"/>
</dbReference>
<evidence type="ECO:0000256" key="2">
    <source>
        <dbReference type="ARBA" id="ARBA00022448"/>
    </source>
</evidence>
<evidence type="ECO:0000259" key="8">
    <source>
        <dbReference type="Pfam" id="PF00324"/>
    </source>
</evidence>
<feature type="domain" description="Amino acid permease/ SLC12A" evidence="8">
    <location>
        <begin position="57"/>
        <end position="302"/>
    </location>
</feature>
<feature type="transmembrane region" description="Helical" evidence="7">
    <location>
        <begin position="53"/>
        <end position="73"/>
    </location>
</feature>
<keyword evidence="5 7" id="KW-0472">Membrane</keyword>